<organism evidence="3 4">
    <name type="scientific">Dreissena polymorpha</name>
    <name type="common">Zebra mussel</name>
    <name type="synonym">Mytilus polymorpha</name>
    <dbReference type="NCBI Taxonomy" id="45954"/>
    <lineage>
        <taxon>Eukaryota</taxon>
        <taxon>Metazoa</taxon>
        <taxon>Spiralia</taxon>
        <taxon>Lophotrochozoa</taxon>
        <taxon>Mollusca</taxon>
        <taxon>Bivalvia</taxon>
        <taxon>Autobranchia</taxon>
        <taxon>Heteroconchia</taxon>
        <taxon>Euheterodonta</taxon>
        <taxon>Imparidentia</taxon>
        <taxon>Neoheterodontei</taxon>
        <taxon>Myida</taxon>
        <taxon>Dreissenoidea</taxon>
        <taxon>Dreissenidae</taxon>
        <taxon>Dreissena</taxon>
    </lineage>
</organism>
<dbReference type="GO" id="GO:0030667">
    <property type="term" value="C:secretory granule membrane"/>
    <property type="evidence" value="ECO:0007669"/>
    <property type="project" value="TreeGrafter"/>
</dbReference>
<dbReference type="GO" id="GO:0042420">
    <property type="term" value="P:dopamine catabolic process"/>
    <property type="evidence" value="ECO:0007669"/>
    <property type="project" value="TreeGrafter"/>
</dbReference>
<name>A0A9D4D9J5_DREPO</name>
<dbReference type="PANTHER" id="PTHR10157">
    <property type="entry name" value="DOPAMINE BETA HYDROXYLASE RELATED"/>
    <property type="match status" value="1"/>
</dbReference>
<dbReference type="InterPro" id="IPR024548">
    <property type="entry name" value="Cu2_monoox_C"/>
</dbReference>
<dbReference type="PANTHER" id="PTHR10157:SF23">
    <property type="entry name" value="MOXD1 HOMOLOG 1"/>
    <property type="match status" value="1"/>
</dbReference>
<sequence length="94" mass="11141">MMHFQALKHSNVQEVKAFRHMRHSHLLGRAIKTRHFRNGTELKPLAYEPAYDFNFLEFRSFPEDNPIRPVYAGTYREPLPDRPYVPPAPHCTHN</sequence>
<evidence type="ECO:0000256" key="1">
    <source>
        <dbReference type="ARBA" id="ARBA00023157"/>
    </source>
</evidence>
<dbReference type="AlphaFoldDB" id="A0A9D4D9J5"/>
<dbReference type="GO" id="GO:0005507">
    <property type="term" value="F:copper ion binding"/>
    <property type="evidence" value="ECO:0007669"/>
    <property type="project" value="TreeGrafter"/>
</dbReference>
<reference evidence="3" key="2">
    <citation type="submission" date="2020-11" db="EMBL/GenBank/DDBJ databases">
        <authorList>
            <person name="McCartney M.A."/>
            <person name="Auch B."/>
            <person name="Kono T."/>
            <person name="Mallez S."/>
            <person name="Becker A."/>
            <person name="Gohl D.M."/>
            <person name="Silverstein K.A.T."/>
            <person name="Koren S."/>
            <person name="Bechman K.B."/>
            <person name="Herman A."/>
            <person name="Abrahante J.E."/>
            <person name="Garbe J."/>
        </authorList>
    </citation>
    <scope>NUCLEOTIDE SEQUENCE</scope>
    <source>
        <strain evidence="3">Duluth1</strain>
        <tissue evidence="3">Whole animal</tissue>
    </source>
</reference>
<evidence type="ECO:0000313" key="4">
    <source>
        <dbReference type="Proteomes" id="UP000828390"/>
    </source>
</evidence>
<dbReference type="InterPro" id="IPR014784">
    <property type="entry name" value="Cu2_ascorb_mOase-like_C"/>
</dbReference>
<accession>A0A9D4D9J5</accession>
<reference evidence="3" key="1">
    <citation type="journal article" date="2019" name="bioRxiv">
        <title>The Genome of the Zebra Mussel, Dreissena polymorpha: A Resource for Invasive Species Research.</title>
        <authorList>
            <person name="McCartney M.A."/>
            <person name="Auch B."/>
            <person name="Kono T."/>
            <person name="Mallez S."/>
            <person name="Zhang Y."/>
            <person name="Obille A."/>
            <person name="Becker A."/>
            <person name="Abrahante J.E."/>
            <person name="Garbe J."/>
            <person name="Badalamenti J.P."/>
            <person name="Herman A."/>
            <person name="Mangelson H."/>
            <person name="Liachko I."/>
            <person name="Sullivan S."/>
            <person name="Sone E.D."/>
            <person name="Koren S."/>
            <person name="Silverstein K.A.T."/>
            <person name="Beckman K.B."/>
            <person name="Gohl D.M."/>
        </authorList>
    </citation>
    <scope>NUCLEOTIDE SEQUENCE</scope>
    <source>
        <strain evidence="3">Duluth1</strain>
        <tissue evidence="3">Whole animal</tissue>
    </source>
</reference>
<proteinExistence type="predicted"/>
<evidence type="ECO:0000259" key="2">
    <source>
        <dbReference type="Pfam" id="PF03712"/>
    </source>
</evidence>
<gene>
    <name evidence="3" type="ORF">DPMN_047364</name>
</gene>
<dbReference type="Proteomes" id="UP000828390">
    <property type="component" value="Unassembled WGS sequence"/>
</dbReference>
<comment type="caution">
    <text evidence="3">The sequence shown here is derived from an EMBL/GenBank/DDBJ whole genome shotgun (WGS) entry which is preliminary data.</text>
</comment>
<keyword evidence="4" id="KW-1185">Reference proteome</keyword>
<dbReference type="GO" id="GO:0004500">
    <property type="term" value="F:dopamine beta-monooxygenase activity"/>
    <property type="evidence" value="ECO:0007669"/>
    <property type="project" value="InterPro"/>
</dbReference>
<dbReference type="Pfam" id="PF03712">
    <property type="entry name" value="Cu2_monoox_C"/>
    <property type="match status" value="1"/>
</dbReference>
<dbReference type="GO" id="GO:0042421">
    <property type="term" value="P:norepinephrine biosynthetic process"/>
    <property type="evidence" value="ECO:0007669"/>
    <property type="project" value="TreeGrafter"/>
</dbReference>
<dbReference type="SUPFAM" id="SSF49742">
    <property type="entry name" value="PHM/PNGase F"/>
    <property type="match status" value="1"/>
</dbReference>
<dbReference type="EMBL" id="JAIWYP010000011">
    <property type="protein sequence ID" value="KAH3740654.1"/>
    <property type="molecule type" value="Genomic_DNA"/>
</dbReference>
<dbReference type="Gene3D" id="2.60.120.230">
    <property type="match status" value="1"/>
</dbReference>
<dbReference type="GO" id="GO:0005615">
    <property type="term" value="C:extracellular space"/>
    <property type="evidence" value="ECO:0007669"/>
    <property type="project" value="TreeGrafter"/>
</dbReference>
<dbReference type="InterPro" id="IPR008977">
    <property type="entry name" value="PHM/PNGase_F_dom_sf"/>
</dbReference>
<evidence type="ECO:0000313" key="3">
    <source>
        <dbReference type="EMBL" id="KAH3740654.1"/>
    </source>
</evidence>
<dbReference type="InterPro" id="IPR000945">
    <property type="entry name" value="DBH-like"/>
</dbReference>
<protein>
    <recommendedName>
        <fullName evidence="2">Copper type II ascorbate-dependent monooxygenase C-terminal domain-containing protein</fullName>
    </recommendedName>
</protein>
<dbReference type="GO" id="GO:0006589">
    <property type="term" value="P:octopamine biosynthetic process"/>
    <property type="evidence" value="ECO:0007669"/>
    <property type="project" value="TreeGrafter"/>
</dbReference>
<keyword evidence="1" id="KW-1015">Disulfide bond</keyword>
<feature type="domain" description="Copper type II ascorbate-dependent monooxygenase C-terminal" evidence="2">
    <location>
        <begin position="14"/>
        <end position="68"/>
    </location>
</feature>